<reference evidence="16 17" key="2">
    <citation type="submission" date="2019-04" db="EMBL/GenBank/DDBJ databases">
        <title>The genome sequence of big-headed turtle.</title>
        <authorList>
            <person name="Gong S."/>
        </authorList>
    </citation>
    <scope>NUCLEOTIDE SEQUENCE [LARGE SCALE GENOMIC DNA]</scope>
    <source>
        <strain evidence="16">DO16091913</strain>
        <tissue evidence="16">Muscle</tissue>
    </source>
</reference>
<dbReference type="PANTHER" id="PTHR23037:SF35">
    <property type="entry name" value="FIBRONECTIN TYPE-III DOMAIN-CONTAINING PROTEIN"/>
    <property type="match status" value="1"/>
</dbReference>
<evidence type="ECO:0000313" key="16">
    <source>
        <dbReference type="EMBL" id="TFJ97804.1"/>
    </source>
</evidence>
<keyword evidence="4 13" id="KW-0732">Signal</keyword>
<dbReference type="InterPro" id="IPR015321">
    <property type="entry name" value="TypeI_recpt_CBD"/>
</dbReference>
<dbReference type="STRING" id="55544.A0A4D9DKM7"/>
<dbReference type="PANTHER" id="PTHR23037">
    <property type="entry name" value="CYTOKINE RECEPTOR"/>
    <property type="match status" value="1"/>
</dbReference>
<reference evidence="16 17" key="1">
    <citation type="submission" date="2019-04" db="EMBL/GenBank/DDBJ databases">
        <title>Draft genome of the big-headed turtle Platysternon megacephalum.</title>
        <authorList>
            <person name="Gong S."/>
        </authorList>
    </citation>
    <scope>NUCLEOTIDE SEQUENCE [LARGE SCALE GENOMIC DNA]</scope>
    <source>
        <strain evidence="16">DO16091913</strain>
        <tissue evidence="16">Muscle</tissue>
    </source>
</reference>
<dbReference type="SUPFAM" id="SSF49265">
    <property type="entry name" value="Fibronectin type III"/>
    <property type="match status" value="2"/>
</dbReference>
<dbReference type="InterPro" id="IPR013151">
    <property type="entry name" value="Immunoglobulin_dom"/>
</dbReference>
<keyword evidence="6 12" id="KW-0472">Membrane</keyword>
<evidence type="ECO:0000259" key="15">
    <source>
        <dbReference type="PROSITE" id="PS50853"/>
    </source>
</evidence>
<evidence type="ECO:0000256" key="9">
    <source>
        <dbReference type="ARBA" id="ARBA00023180"/>
    </source>
</evidence>
<dbReference type="FunFam" id="2.60.40.10:FF:000136">
    <property type="entry name" value="Ciliary neurotrophic factor receptor alpha"/>
    <property type="match status" value="1"/>
</dbReference>
<dbReference type="PROSITE" id="PS01354">
    <property type="entry name" value="HEMATOPO_REC_L_F3"/>
    <property type="match status" value="1"/>
</dbReference>
<evidence type="ECO:0000256" key="7">
    <source>
        <dbReference type="ARBA" id="ARBA00023157"/>
    </source>
</evidence>
<dbReference type="InterPro" id="IPR003598">
    <property type="entry name" value="Ig_sub2"/>
</dbReference>
<dbReference type="CDD" id="cd00063">
    <property type="entry name" value="FN3"/>
    <property type="match status" value="1"/>
</dbReference>
<keyword evidence="3 12" id="KW-0812">Transmembrane</keyword>
<dbReference type="InterPro" id="IPR003599">
    <property type="entry name" value="Ig_sub"/>
</dbReference>
<protein>
    <submittedName>
        <fullName evidence="16">GTPase KRas-like</fullName>
    </submittedName>
</protein>
<dbReference type="InterPro" id="IPR036116">
    <property type="entry name" value="FN3_sf"/>
</dbReference>
<comment type="similarity">
    <text evidence="2">Belongs to the type I cytokine receptor family. Type 3 subfamily.</text>
</comment>
<dbReference type="Pfam" id="PF09240">
    <property type="entry name" value="IL6Ra-bind"/>
    <property type="match status" value="1"/>
</dbReference>
<keyword evidence="8" id="KW-0675">Receptor</keyword>
<keyword evidence="10" id="KW-0393">Immunoglobulin domain</keyword>
<dbReference type="AlphaFoldDB" id="A0A4D9DKM7"/>
<keyword evidence="9" id="KW-0325">Glycoprotein</keyword>
<dbReference type="Pfam" id="PF00047">
    <property type="entry name" value="ig"/>
    <property type="match status" value="1"/>
</dbReference>
<dbReference type="EMBL" id="QXTE01000460">
    <property type="protein sequence ID" value="TFJ97804.1"/>
    <property type="molecule type" value="Genomic_DNA"/>
</dbReference>
<evidence type="ECO:0000256" key="2">
    <source>
        <dbReference type="ARBA" id="ARBA00010890"/>
    </source>
</evidence>
<accession>A0A4D9DKM7</accession>
<dbReference type="InterPro" id="IPR003961">
    <property type="entry name" value="FN3_dom"/>
</dbReference>
<evidence type="ECO:0000256" key="3">
    <source>
        <dbReference type="ARBA" id="ARBA00022692"/>
    </source>
</evidence>
<feature type="transmembrane region" description="Helical" evidence="12">
    <location>
        <begin position="377"/>
        <end position="399"/>
    </location>
</feature>
<dbReference type="PROSITE" id="PS50835">
    <property type="entry name" value="IG_LIKE"/>
    <property type="match status" value="1"/>
</dbReference>
<sequence>MRAGGGRRQPPGRRSMWALRAAGLLWLLRAAAEGPCPRPALPPDTVLSTVGANVTLPCLQWQPEPNGAVSWKLENQAVSSERAVLGASLLLCPVQYNDSGRYSCYVGGCLVRSLRLLVEEPPELPGFSCYRRSHVKDILCEWKPQRRPSPRTRAVLWVKRWLTGKNATEQRCRYFPKVEKFTCRITVPPSEDDTFLLVSMCVSNGAGRAVSKDQVISANRVLKPDPPVNVLVDPVERAPQKLRVNWTYPPSWDPKFYRLHFQVRYRAERSQSYTEIDQLRETSLVIHDAWHGARHRVQVRGLEEFAHGSWSEWSQEAVGTPWADPNGLEWQTGSYSTQFPSDYDFYTDTFTGPPGLYGTEGANAGDLGVGSHSTMPLYTFLVTGGSLFLGTGLLVGIVLRYKKKWRRGSRGQGKASIVVQHPLVPLAPPSPTSPLSEAPLLSPPASPGSVGSTGTPGSGDFGPFDVTNMDYLLVPQ</sequence>
<gene>
    <name evidence="16" type="ORF">DR999_PMT20329</name>
</gene>
<dbReference type="Gene3D" id="2.60.40.10">
    <property type="entry name" value="Immunoglobulins"/>
    <property type="match status" value="3"/>
</dbReference>
<dbReference type="PROSITE" id="PS50853">
    <property type="entry name" value="FN3"/>
    <property type="match status" value="1"/>
</dbReference>
<proteinExistence type="inferred from homology"/>
<evidence type="ECO:0000256" key="12">
    <source>
        <dbReference type="SAM" id="Phobius"/>
    </source>
</evidence>
<dbReference type="SMART" id="SM00408">
    <property type="entry name" value="IGc2"/>
    <property type="match status" value="1"/>
</dbReference>
<evidence type="ECO:0000256" key="10">
    <source>
        <dbReference type="ARBA" id="ARBA00023319"/>
    </source>
</evidence>
<evidence type="ECO:0000256" key="13">
    <source>
        <dbReference type="SAM" id="SignalP"/>
    </source>
</evidence>
<evidence type="ECO:0000256" key="6">
    <source>
        <dbReference type="ARBA" id="ARBA00023136"/>
    </source>
</evidence>
<keyword evidence="7" id="KW-1015">Disulfide bond</keyword>
<evidence type="ECO:0000313" key="17">
    <source>
        <dbReference type="Proteomes" id="UP000297703"/>
    </source>
</evidence>
<name>A0A4D9DKM7_9SAUR</name>
<dbReference type="SUPFAM" id="SSF48726">
    <property type="entry name" value="Immunoglobulin"/>
    <property type="match status" value="1"/>
</dbReference>
<dbReference type="Proteomes" id="UP000297703">
    <property type="component" value="Unassembled WGS sequence"/>
</dbReference>
<evidence type="ECO:0000256" key="4">
    <source>
        <dbReference type="ARBA" id="ARBA00022729"/>
    </source>
</evidence>
<feature type="signal peptide" evidence="13">
    <location>
        <begin position="1"/>
        <end position="32"/>
    </location>
</feature>
<dbReference type="GO" id="GO:0004896">
    <property type="term" value="F:cytokine receptor activity"/>
    <property type="evidence" value="ECO:0007669"/>
    <property type="project" value="InterPro"/>
</dbReference>
<feature type="region of interest" description="Disordered" evidence="11">
    <location>
        <begin position="428"/>
        <end position="463"/>
    </location>
</feature>
<dbReference type="OrthoDB" id="8634471at2759"/>
<evidence type="ECO:0000256" key="1">
    <source>
        <dbReference type="ARBA" id="ARBA00004479"/>
    </source>
</evidence>
<feature type="domain" description="Ig-like" evidence="14">
    <location>
        <begin position="37"/>
        <end position="106"/>
    </location>
</feature>
<dbReference type="InterPro" id="IPR013783">
    <property type="entry name" value="Ig-like_fold"/>
</dbReference>
<dbReference type="InterPro" id="IPR007110">
    <property type="entry name" value="Ig-like_dom"/>
</dbReference>
<evidence type="ECO:0000256" key="8">
    <source>
        <dbReference type="ARBA" id="ARBA00023170"/>
    </source>
</evidence>
<feature type="domain" description="Fibronectin type-III" evidence="15">
    <location>
        <begin position="226"/>
        <end position="323"/>
    </location>
</feature>
<keyword evidence="17" id="KW-1185">Reference proteome</keyword>
<dbReference type="InterPro" id="IPR003530">
    <property type="entry name" value="Hematopoietin_rcpt_L_F3_CS"/>
</dbReference>
<comment type="subcellular location">
    <subcellularLocation>
        <location evidence="1">Membrane</location>
        <topology evidence="1">Single-pass type I membrane protein</topology>
    </subcellularLocation>
</comment>
<dbReference type="GO" id="GO:0009897">
    <property type="term" value="C:external side of plasma membrane"/>
    <property type="evidence" value="ECO:0007669"/>
    <property type="project" value="TreeGrafter"/>
</dbReference>
<dbReference type="SMART" id="SM00409">
    <property type="entry name" value="IG"/>
    <property type="match status" value="1"/>
</dbReference>
<evidence type="ECO:0000256" key="11">
    <source>
        <dbReference type="SAM" id="MobiDB-lite"/>
    </source>
</evidence>
<keyword evidence="5 12" id="KW-1133">Transmembrane helix</keyword>
<evidence type="ECO:0000256" key="5">
    <source>
        <dbReference type="ARBA" id="ARBA00022989"/>
    </source>
</evidence>
<evidence type="ECO:0000259" key="14">
    <source>
        <dbReference type="PROSITE" id="PS50835"/>
    </source>
</evidence>
<comment type="caution">
    <text evidence="16">The sequence shown here is derived from an EMBL/GenBank/DDBJ whole genome shotgun (WGS) entry which is preliminary data.</text>
</comment>
<feature type="chain" id="PRO_5020024323" evidence="13">
    <location>
        <begin position="33"/>
        <end position="476"/>
    </location>
</feature>
<dbReference type="InterPro" id="IPR036179">
    <property type="entry name" value="Ig-like_dom_sf"/>
</dbReference>
<organism evidence="16 17">
    <name type="scientific">Platysternon megacephalum</name>
    <name type="common">big-headed turtle</name>
    <dbReference type="NCBI Taxonomy" id="55544"/>
    <lineage>
        <taxon>Eukaryota</taxon>
        <taxon>Metazoa</taxon>
        <taxon>Chordata</taxon>
        <taxon>Craniata</taxon>
        <taxon>Vertebrata</taxon>
        <taxon>Euteleostomi</taxon>
        <taxon>Archelosauria</taxon>
        <taxon>Testudinata</taxon>
        <taxon>Testudines</taxon>
        <taxon>Cryptodira</taxon>
        <taxon>Durocryptodira</taxon>
        <taxon>Testudinoidea</taxon>
        <taxon>Platysternidae</taxon>
        <taxon>Platysternon</taxon>
    </lineage>
</organism>